<reference evidence="1 2" key="1">
    <citation type="journal article" date="2012" name="J. Bacteriol.">
        <title>Genome Sequence of the Halotolerant Bacterium Imtechella halotolerans K1T.</title>
        <authorList>
            <person name="Kumar S."/>
            <person name="Vikram S."/>
            <person name="Subramanian S."/>
            <person name="Raghava G.P."/>
            <person name="Pinnaka A.K."/>
        </authorList>
    </citation>
    <scope>NUCLEOTIDE SEQUENCE [LARGE SCALE GENOMIC DNA]</scope>
    <source>
        <strain evidence="1 2">K1</strain>
    </source>
</reference>
<dbReference type="Proteomes" id="UP000005938">
    <property type="component" value="Unassembled WGS sequence"/>
</dbReference>
<dbReference type="eggNOG" id="ENOG5030PGZ">
    <property type="taxonomic scope" value="Bacteria"/>
</dbReference>
<name>I0WK87_9FLAO</name>
<dbReference type="STRING" id="946077.W5A_02230"/>
<keyword evidence="2" id="KW-1185">Reference proteome</keyword>
<evidence type="ECO:0008006" key="3">
    <source>
        <dbReference type="Google" id="ProtNLM"/>
    </source>
</evidence>
<dbReference type="OrthoDB" id="1422163at2"/>
<protein>
    <recommendedName>
        <fullName evidence="3">CarboxypepD_reg-like domain-containing protein</fullName>
    </recommendedName>
</protein>
<sequence length="239" mass="27900">MSKWSVLIFFLVAVIKLSYSQKISGTIYSDNQPISGIQVFNETTKKSTISNDAGTFRIGISLNDTLLFLSPIYEEKKIVVIEEDLRNGIVVVLVKRMISLDEVVVEGNHVFKDFDENQYNNYLQDQLIEDRKNNPLNYMVRPGIQILPLLQLLFRKKKSKSKLEYMTSEELEVLFQEDSFFNQKFLEYQLGIVATEHYLFIDYCASTKLDKSLLNKDNHFLLLNKLMQLKDSYKKQIKK</sequence>
<dbReference type="AlphaFoldDB" id="I0WK87"/>
<dbReference type="EMBL" id="AJJU01000002">
    <property type="protein sequence ID" value="EID76803.1"/>
    <property type="molecule type" value="Genomic_DNA"/>
</dbReference>
<evidence type="ECO:0000313" key="2">
    <source>
        <dbReference type="Proteomes" id="UP000005938"/>
    </source>
</evidence>
<dbReference type="SUPFAM" id="SSF49464">
    <property type="entry name" value="Carboxypeptidase regulatory domain-like"/>
    <property type="match status" value="1"/>
</dbReference>
<accession>I0WK87</accession>
<dbReference type="InterPro" id="IPR008969">
    <property type="entry name" value="CarboxyPept-like_regulatory"/>
</dbReference>
<organism evidence="1 2">
    <name type="scientific">Imtechella halotolerans K1</name>
    <dbReference type="NCBI Taxonomy" id="946077"/>
    <lineage>
        <taxon>Bacteria</taxon>
        <taxon>Pseudomonadati</taxon>
        <taxon>Bacteroidota</taxon>
        <taxon>Flavobacteriia</taxon>
        <taxon>Flavobacteriales</taxon>
        <taxon>Flavobacteriaceae</taxon>
        <taxon>Imtechella</taxon>
    </lineage>
</organism>
<evidence type="ECO:0000313" key="1">
    <source>
        <dbReference type="EMBL" id="EID76803.1"/>
    </source>
</evidence>
<gene>
    <name evidence="1" type="ORF">W5A_02230</name>
</gene>
<comment type="caution">
    <text evidence="1">The sequence shown here is derived from an EMBL/GenBank/DDBJ whole genome shotgun (WGS) entry which is preliminary data.</text>
</comment>
<proteinExistence type="predicted"/>
<dbReference type="RefSeq" id="WP_008236931.1">
    <property type="nucleotide sequence ID" value="NZ_AJJU01000002.1"/>
</dbReference>
<dbReference type="Pfam" id="PF13715">
    <property type="entry name" value="CarbopepD_reg_2"/>
    <property type="match status" value="1"/>
</dbReference>